<organism evidence="12 13">
    <name type="scientific">Candidatus Marsarchaeota G1 archaeon OSP_D</name>
    <dbReference type="NCBI Taxonomy" id="1978155"/>
    <lineage>
        <taxon>Archaea</taxon>
        <taxon>Candidatus Marsarchaeota</taxon>
        <taxon>Candidatus Marsarchaeota group 1</taxon>
    </lineage>
</organism>
<keyword evidence="4 10" id="KW-0812">Transmembrane</keyword>
<keyword evidence="5 10" id="KW-1133">Transmembrane helix</keyword>
<keyword evidence="11" id="KW-0175">Coiled coil</keyword>
<keyword evidence="6 10" id="KW-0406">Ion transport</keyword>
<feature type="transmembrane region" description="Helical" evidence="10">
    <location>
        <begin position="346"/>
        <end position="377"/>
    </location>
</feature>
<dbReference type="PANTHER" id="PTHR11629">
    <property type="entry name" value="VACUOLAR PROTON ATPASES"/>
    <property type="match status" value="1"/>
</dbReference>
<dbReference type="GO" id="GO:0051117">
    <property type="term" value="F:ATPase binding"/>
    <property type="evidence" value="ECO:0007669"/>
    <property type="project" value="TreeGrafter"/>
</dbReference>
<feature type="transmembrane region" description="Helical" evidence="10">
    <location>
        <begin position="505"/>
        <end position="523"/>
    </location>
</feature>
<feature type="transmembrane region" description="Helical" evidence="10">
    <location>
        <begin position="535"/>
        <end position="553"/>
    </location>
</feature>
<dbReference type="GO" id="GO:0033179">
    <property type="term" value="C:proton-transporting V-type ATPase, V0 domain"/>
    <property type="evidence" value="ECO:0007669"/>
    <property type="project" value="InterPro"/>
</dbReference>
<dbReference type="GO" id="GO:0016471">
    <property type="term" value="C:vacuolar proton-transporting V-type ATPase complex"/>
    <property type="evidence" value="ECO:0007669"/>
    <property type="project" value="TreeGrafter"/>
</dbReference>
<sequence length="668" mass="74373">MLRPAPMKKIAVIGLKRNQSKTLEVLHDLGVLQIEPLSKETASLVKNEVDSDALKKVSDELLRVRSLKSALTPKGGLQRRKFSSLDELLQVSRSIDIDQKVKTLLKSKEEIYSKLYELENTERVVKELSFLNTDLSVLNLKTASSFFGKIEKDKFSQFSSLVSSTLPQAVVYSSGEDFVSFVVIVPKSSLETFGSILQKLNLKLESLPPLSGMPEAILEDVRKKKQELEGALKQVESELENLSQKYYAVLSSVEEQLSIELRKLDVMNNLGYTENVFVLEGWAPLSSLERLKRALQAKTQNTTFVYELETHEEPPTLLDNPKRFKLFESFVRFYSLPQAHEVDPTLIYSIVFPIFFGAMLGDVGYGVAILLISLWIIRRMKNRGGHTIVPKFIRNFAKTIFKPTAWEKLARAMIPGSIIAIALGFLFNEYFGFRLNQYLFSYLNHTFGLSLPSSGAFLDPASSFGLKKLLLISGYIGLSLVSLGLVLGALNAYWERNKKHFIGKIGWLSIAISISLLGLALLHRQPFNPAQNPSLTGYIAGIVLGLALVYFGEGANAIIELPSIVSHILSYTRIVGILLASVILAEVIDTIFLGATHGGPAALLFGVIVLLFGQLFNLVIGLFEPGVQGARLLYVEFFSKFFRGNGRPFRPFGGRRKHTIGELEEAEV</sequence>
<evidence type="ECO:0000256" key="3">
    <source>
        <dbReference type="ARBA" id="ARBA00022448"/>
    </source>
</evidence>
<dbReference type="Pfam" id="PF01496">
    <property type="entry name" value="V_ATPase_I"/>
    <property type="match status" value="1"/>
</dbReference>
<accession>A0A2R6AB91</accession>
<dbReference type="AlphaFoldDB" id="A0A2R6AB91"/>
<evidence type="ECO:0000313" key="13">
    <source>
        <dbReference type="Proteomes" id="UP000240880"/>
    </source>
</evidence>
<evidence type="ECO:0000256" key="5">
    <source>
        <dbReference type="ARBA" id="ARBA00022989"/>
    </source>
</evidence>
<evidence type="ECO:0000256" key="6">
    <source>
        <dbReference type="ARBA" id="ARBA00023065"/>
    </source>
</evidence>
<dbReference type="InterPro" id="IPR002490">
    <property type="entry name" value="V-ATPase_116kDa_su"/>
</dbReference>
<evidence type="ECO:0000313" key="12">
    <source>
        <dbReference type="EMBL" id="PSN83680.1"/>
    </source>
</evidence>
<dbReference type="Gene3D" id="1.20.1460.20">
    <property type="match status" value="1"/>
</dbReference>
<reference evidence="12 13" key="1">
    <citation type="submission" date="2017-04" db="EMBL/GenBank/DDBJ databases">
        <title>Novel microbial lineages endemic to geothermal iron-oxide mats fill important gaps in the evolutionary history of Archaea.</title>
        <authorList>
            <person name="Jay Z.J."/>
            <person name="Beam J.P."/>
            <person name="Dlakic M."/>
            <person name="Rusch D.B."/>
            <person name="Kozubal M.A."/>
            <person name="Inskeep W.P."/>
        </authorList>
    </citation>
    <scope>NUCLEOTIDE SEQUENCE [LARGE SCALE GENOMIC DNA]</scope>
    <source>
        <strain evidence="12">OSP_D</strain>
    </source>
</reference>
<evidence type="ECO:0000256" key="8">
    <source>
        <dbReference type="ARBA" id="ARBA00059506"/>
    </source>
</evidence>
<protein>
    <recommendedName>
        <fullName evidence="9 10">A-type ATP synthase subunit I</fullName>
    </recommendedName>
</protein>
<comment type="function">
    <text evidence="8">Component of the A-type ATP synthase that produces ATP from ADP in the presence of a proton gradient across the membrane.</text>
</comment>
<feature type="transmembrane region" description="Helical" evidence="10">
    <location>
        <begin position="412"/>
        <end position="433"/>
    </location>
</feature>
<dbReference type="Gene3D" id="3.30.70.2170">
    <property type="match status" value="1"/>
</dbReference>
<keyword evidence="7 10" id="KW-0472">Membrane</keyword>
<evidence type="ECO:0000256" key="11">
    <source>
        <dbReference type="SAM" id="Coils"/>
    </source>
</evidence>
<dbReference type="Gene3D" id="3.30.70.2750">
    <property type="match status" value="1"/>
</dbReference>
<comment type="caution">
    <text evidence="12">The sequence shown here is derived from an EMBL/GenBank/DDBJ whole genome shotgun (WGS) entry which is preliminary data.</text>
</comment>
<evidence type="ECO:0000256" key="1">
    <source>
        <dbReference type="ARBA" id="ARBA00004141"/>
    </source>
</evidence>
<feature type="transmembrane region" description="Helical" evidence="10">
    <location>
        <begin position="469"/>
        <end position="493"/>
    </location>
</feature>
<keyword evidence="3 10" id="KW-0813">Transport</keyword>
<name>A0A2R6AB91_9ARCH</name>
<feature type="transmembrane region" description="Helical" evidence="10">
    <location>
        <begin position="601"/>
        <end position="623"/>
    </location>
</feature>
<evidence type="ECO:0000256" key="9">
    <source>
        <dbReference type="ARBA" id="ARBA00068671"/>
    </source>
</evidence>
<gene>
    <name evidence="12" type="ORF">B9Q01_03810</name>
</gene>
<feature type="transmembrane region" description="Helical" evidence="10">
    <location>
        <begin position="574"/>
        <end position="595"/>
    </location>
</feature>
<proteinExistence type="inferred from homology"/>
<evidence type="ECO:0000256" key="10">
    <source>
        <dbReference type="RuleBase" id="RU361189"/>
    </source>
</evidence>
<dbReference type="Proteomes" id="UP000240880">
    <property type="component" value="Unassembled WGS sequence"/>
</dbReference>
<dbReference type="GO" id="GO:0007035">
    <property type="term" value="P:vacuolar acidification"/>
    <property type="evidence" value="ECO:0007669"/>
    <property type="project" value="TreeGrafter"/>
</dbReference>
<evidence type="ECO:0000256" key="4">
    <source>
        <dbReference type="ARBA" id="ARBA00022692"/>
    </source>
</evidence>
<evidence type="ECO:0000256" key="7">
    <source>
        <dbReference type="ARBA" id="ARBA00023136"/>
    </source>
</evidence>
<evidence type="ECO:0000256" key="2">
    <source>
        <dbReference type="ARBA" id="ARBA00009904"/>
    </source>
</evidence>
<dbReference type="GO" id="GO:0046961">
    <property type="term" value="F:proton-transporting ATPase activity, rotational mechanism"/>
    <property type="evidence" value="ECO:0007669"/>
    <property type="project" value="InterPro"/>
</dbReference>
<comment type="similarity">
    <text evidence="2 10">Belongs to the V-ATPase 116 kDa subunit family.</text>
</comment>
<dbReference type="PANTHER" id="PTHR11629:SF63">
    <property type="entry name" value="V-TYPE PROTON ATPASE SUBUNIT A"/>
    <property type="match status" value="1"/>
</dbReference>
<comment type="subcellular location">
    <subcellularLocation>
        <location evidence="1">Membrane</location>
        <topology evidence="1">Multi-pass membrane protein</topology>
    </subcellularLocation>
</comment>
<feature type="coiled-coil region" evidence="11">
    <location>
        <begin position="218"/>
        <end position="245"/>
    </location>
</feature>
<dbReference type="EMBL" id="NEXC01000017">
    <property type="protein sequence ID" value="PSN83680.1"/>
    <property type="molecule type" value="Genomic_DNA"/>
</dbReference>